<dbReference type="AlphaFoldDB" id="G0USL9"/>
<accession>G0USL9</accession>
<reference evidence="1" key="1">
    <citation type="journal article" date="2012" name="Proc. Natl. Acad. Sci. U.S.A.">
        <title>Antigenic diversity is generated by distinct evolutionary mechanisms in African trypanosome species.</title>
        <authorList>
            <person name="Jackson A.P."/>
            <person name="Berry A."/>
            <person name="Aslett M."/>
            <person name="Allison H.C."/>
            <person name="Burton P."/>
            <person name="Vavrova-Anderson J."/>
            <person name="Brown R."/>
            <person name="Browne H."/>
            <person name="Corton N."/>
            <person name="Hauser H."/>
            <person name="Gamble J."/>
            <person name="Gilderthorp R."/>
            <person name="Marcello L."/>
            <person name="McQuillan J."/>
            <person name="Otto T.D."/>
            <person name="Quail M.A."/>
            <person name="Sanders M.J."/>
            <person name="van Tonder A."/>
            <person name="Ginger M.L."/>
            <person name="Field M.C."/>
            <person name="Barry J.D."/>
            <person name="Hertz-Fowler C."/>
            <person name="Berriman M."/>
        </authorList>
    </citation>
    <scope>NUCLEOTIDE SEQUENCE</scope>
    <source>
        <strain evidence="1">IL3000</strain>
    </source>
</reference>
<proteinExistence type="predicted"/>
<name>G0USL9_TRYCI</name>
<sequence length="703" mass="77120">MRSNGAVHIGNDTFMACSRKSTGNVFLVTSRLVEERVTPFPLERHVRFCPHESLESPEENIRQSLHESFDGERVAVIGTGTHKHYIIDVLAARVCEFNVEHPVISVAWHPVNRTLLLLLLTTGELLVLHTDKVLLSVQFKKMERVFLHDLVEDCKHTVTFPESNEAAAPLLKGIQDARGRVMDPRRPSAALGWAGEALITADGCRAHANKCEENTMKPSKGVKSVTEEKKWAVPQRREITAGMRELVPAAVNDNGGSKPGPSDLVGMCVVPSSRSLPTMLVLLCRNGDVFSLKLGNDGLPTSLSKDYDGSVGAAFAEETPRRRGAAIRPCVHYLVCGGNTSGGSEEVPLAIGTALLDEDVGLHVVYILYSSGVLRGCFFDEPDLLCRDLMRKHMDMSAVLGAAVPRDHILLCSSVDMCRLASLHACGNAVLIRYGDEVYLCVWPVWSRSASGWLYRTDTAEGSERLPVISHQVKVPDVVAVRLPYNACGASIAAGPNDILIFPEVYEMGTHDPLAPKPMTVKIANIVVTALYALGEKFVLTTDINARSGRSSNESVGSTGKNDEKDTNSARTMLETLLQQTALACRQWLCRHPKEEIKDTTAKLLKGVEGLNAELRARQLQQLERQTRLQLRVEGLRRRQQELSTAAMTSTNVVCDAIVHRRGVSELYSANAKLGKIHEILTELRAEVTRREAGEKRGAEGVK</sequence>
<gene>
    <name evidence="1" type="ORF">TCIL3000_8_6090</name>
</gene>
<dbReference type="EMBL" id="HE575321">
    <property type="protein sequence ID" value="CCC92382.1"/>
    <property type="molecule type" value="Genomic_DNA"/>
</dbReference>
<evidence type="ECO:0000313" key="1">
    <source>
        <dbReference type="EMBL" id="CCC92382.1"/>
    </source>
</evidence>
<dbReference type="VEuPathDB" id="TriTrypDB:TcIL3000_8_6090"/>
<protein>
    <submittedName>
        <fullName evidence="1">Uncharacterized protein TCIL3000_8_6090</fullName>
    </submittedName>
</protein>
<organism evidence="1">
    <name type="scientific">Trypanosoma congolense (strain IL3000)</name>
    <dbReference type="NCBI Taxonomy" id="1068625"/>
    <lineage>
        <taxon>Eukaryota</taxon>
        <taxon>Discoba</taxon>
        <taxon>Euglenozoa</taxon>
        <taxon>Kinetoplastea</taxon>
        <taxon>Metakinetoplastina</taxon>
        <taxon>Trypanosomatida</taxon>
        <taxon>Trypanosomatidae</taxon>
        <taxon>Trypanosoma</taxon>
        <taxon>Nannomonas</taxon>
    </lineage>
</organism>